<proteinExistence type="predicted"/>
<evidence type="ECO:0000313" key="1">
    <source>
        <dbReference type="EMBL" id="JAH38103.1"/>
    </source>
</evidence>
<organism evidence="1">
    <name type="scientific">Anguilla anguilla</name>
    <name type="common">European freshwater eel</name>
    <name type="synonym">Muraena anguilla</name>
    <dbReference type="NCBI Taxonomy" id="7936"/>
    <lineage>
        <taxon>Eukaryota</taxon>
        <taxon>Metazoa</taxon>
        <taxon>Chordata</taxon>
        <taxon>Craniata</taxon>
        <taxon>Vertebrata</taxon>
        <taxon>Euteleostomi</taxon>
        <taxon>Actinopterygii</taxon>
        <taxon>Neopterygii</taxon>
        <taxon>Teleostei</taxon>
        <taxon>Anguilliformes</taxon>
        <taxon>Anguillidae</taxon>
        <taxon>Anguilla</taxon>
    </lineage>
</organism>
<reference evidence="1" key="1">
    <citation type="submission" date="2014-11" db="EMBL/GenBank/DDBJ databases">
        <authorList>
            <person name="Amaro Gonzalez C."/>
        </authorList>
    </citation>
    <scope>NUCLEOTIDE SEQUENCE</scope>
</reference>
<reference evidence="1" key="2">
    <citation type="journal article" date="2015" name="Fish Shellfish Immunol.">
        <title>Early steps in the European eel (Anguilla anguilla)-Vibrio vulnificus interaction in the gills: Role of the RtxA13 toxin.</title>
        <authorList>
            <person name="Callol A."/>
            <person name="Pajuelo D."/>
            <person name="Ebbesson L."/>
            <person name="Teles M."/>
            <person name="MacKenzie S."/>
            <person name="Amaro C."/>
        </authorList>
    </citation>
    <scope>NUCLEOTIDE SEQUENCE</scope>
</reference>
<accession>A0A0E9SC44</accession>
<name>A0A0E9SC44_ANGAN</name>
<protein>
    <submittedName>
        <fullName evidence="1">Uncharacterized protein</fullName>
    </submittedName>
</protein>
<dbReference type="AlphaFoldDB" id="A0A0E9SC44"/>
<sequence length="28" mass="2962">MRAVPLTLLQALFLLIYVPDLGVSGSSS</sequence>
<dbReference type="EMBL" id="GBXM01070474">
    <property type="protein sequence ID" value="JAH38103.1"/>
    <property type="molecule type" value="Transcribed_RNA"/>
</dbReference>